<comment type="caution">
    <text evidence="1">The sequence shown here is derived from an EMBL/GenBank/DDBJ whole genome shotgun (WGS) entry which is preliminary data.</text>
</comment>
<accession>A0A8X6FIM8</accession>
<sequence>MAKEIFMGAFISFHYLFCLFKVFCHFDVLYCIHQSPCFIFIDFLKDILCSMSKLAQQDPTELDITAEKSISNDNKIIDDKGIMDLDDGDNSFQRNLCNTDDLLERRLSKKPCSK</sequence>
<proteinExistence type="predicted"/>
<dbReference type="EMBL" id="BMAO01032231">
    <property type="protein sequence ID" value="GFQ80667.1"/>
    <property type="molecule type" value="Genomic_DNA"/>
</dbReference>
<dbReference type="Proteomes" id="UP000887116">
    <property type="component" value="Unassembled WGS sequence"/>
</dbReference>
<keyword evidence="2" id="KW-1185">Reference proteome</keyword>
<evidence type="ECO:0000313" key="2">
    <source>
        <dbReference type="Proteomes" id="UP000887116"/>
    </source>
</evidence>
<reference evidence="1" key="1">
    <citation type="submission" date="2020-07" db="EMBL/GenBank/DDBJ databases">
        <title>Multicomponent nature underlies the extraordinary mechanical properties of spider dragline silk.</title>
        <authorList>
            <person name="Kono N."/>
            <person name="Nakamura H."/>
            <person name="Mori M."/>
            <person name="Yoshida Y."/>
            <person name="Ohtoshi R."/>
            <person name="Malay A.D."/>
            <person name="Moran D.A.P."/>
            <person name="Tomita M."/>
            <person name="Numata K."/>
            <person name="Arakawa K."/>
        </authorList>
    </citation>
    <scope>NUCLEOTIDE SEQUENCE</scope>
</reference>
<organism evidence="1 2">
    <name type="scientific">Trichonephila clavata</name>
    <name type="common">Joro spider</name>
    <name type="synonym">Nephila clavata</name>
    <dbReference type="NCBI Taxonomy" id="2740835"/>
    <lineage>
        <taxon>Eukaryota</taxon>
        <taxon>Metazoa</taxon>
        <taxon>Ecdysozoa</taxon>
        <taxon>Arthropoda</taxon>
        <taxon>Chelicerata</taxon>
        <taxon>Arachnida</taxon>
        <taxon>Araneae</taxon>
        <taxon>Araneomorphae</taxon>
        <taxon>Entelegynae</taxon>
        <taxon>Araneoidea</taxon>
        <taxon>Nephilidae</taxon>
        <taxon>Trichonephila</taxon>
    </lineage>
</organism>
<dbReference type="AlphaFoldDB" id="A0A8X6FIM8"/>
<gene>
    <name evidence="1" type="ORF">TNCT_137281</name>
</gene>
<protein>
    <submittedName>
        <fullName evidence="1">Uncharacterized protein</fullName>
    </submittedName>
</protein>
<name>A0A8X6FIM8_TRICU</name>
<evidence type="ECO:0000313" key="1">
    <source>
        <dbReference type="EMBL" id="GFQ80667.1"/>
    </source>
</evidence>